<evidence type="ECO:0008006" key="4">
    <source>
        <dbReference type="Google" id="ProtNLM"/>
    </source>
</evidence>
<evidence type="ECO:0000313" key="2">
    <source>
        <dbReference type="EMBL" id="GAA1422800.1"/>
    </source>
</evidence>
<reference evidence="2 3" key="1">
    <citation type="journal article" date="2019" name="Int. J. Syst. Evol. Microbiol.">
        <title>The Global Catalogue of Microorganisms (GCM) 10K type strain sequencing project: providing services to taxonomists for standard genome sequencing and annotation.</title>
        <authorList>
            <consortium name="The Broad Institute Genomics Platform"/>
            <consortium name="The Broad Institute Genome Sequencing Center for Infectious Disease"/>
            <person name="Wu L."/>
            <person name="Ma J."/>
        </authorList>
    </citation>
    <scope>NUCLEOTIDE SEQUENCE [LARGE SCALE GENOMIC DNA]</scope>
    <source>
        <strain evidence="2 3">JCM 12398</strain>
    </source>
</reference>
<proteinExistence type="predicted"/>
<protein>
    <recommendedName>
        <fullName evidence="4">Peptidase C-terminal archaeal/bacterial domain-containing protein</fullName>
    </recommendedName>
</protein>
<keyword evidence="3" id="KW-1185">Reference proteome</keyword>
<keyword evidence="1" id="KW-0812">Transmembrane</keyword>
<dbReference type="Proteomes" id="UP001501266">
    <property type="component" value="Unassembled WGS sequence"/>
</dbReference>
<dbReference type="EMBL" id="BAAAKK010000004">
    <property type="protein sequence ID" value="GAA1422800.1"/>
    <property type="molecule type" value="Genomic_DNA"/>
</dbReference>
<name>A0ABN1YVU8_9MICO</name>
<keyword evidence="1" id="KW-0472">Membrane</keyword>
<sequence>MERSVMGRPYSGRSLKPCAYDRIGRTDTWRGSRSMRRAHTGRMLGAAFAASVTVLGLSACFVPMPPPVPTPPNADPIVQGSPGAEELREGFIASGGTTTVELQIEERSAVVLTAASPDNEDLTMRLVGEGVDLDNDDNDEGPEGFAFDMRARNPLIGTVLDPGTYAIELEEYGGDRTSFQLQVIASPMFITAGQSIDVQVAPGRPAVMMVSLSTGDETIAAVADFDSVLWTQVPGSLFPDFDDDTGGDGNPLVSLLGEEPQDIVVVVSSYSGDESGTALLSVE</sequence>
<evidence type="ECO:0000256" key="1">
    <source>
        <dbReference type="SAM" id="Phobius"/>
    </source>
</evidence>
<feature type="transmembrane region" description="Helical" evidence="1">
    <location>
        <begin position="43"/>
        <end position="64"/>
    </location>
</feature>
<accession>A0ABN1YVU8</accession>
<keyword evidence="1" id="KW-1133">Transmembrane helix</keyword>
<evidence type="ECO:0000313" key="3">
    <source>
        <dbReference type="Proteomes" id="UP001501266"/>
    </source>
</evidence>
<organism evidence="2 3">
    <name type="scientific">Agrococcus citreus</name>
    <dbReference type="NCBI Taxonomy" id="84643"/>
    <lineage>
        <taxon>Bacteria</taxon>
        <taxon>Bacillati</taxon>
        <taxon>Actinomycetota</taxon>
        <taxon>Actinomycetes</taxon>
        <taxon>Micrococcales</taxon>
        <taxon>Microbacteriaceae</taxon>
        <taxon>Agrococcus</taxon>
    </lineage>
</organism>
<gene>
    <name evidence="2" type="ORF">GCM10009640_16120</name>
</gene>
<comment type="caution">
    <text evidence="2">The sequence shown here is derived from an EMBL/GenBank/DDBJ whole genome shotgun (WGS) entry which is preliminary data.</text>
</comment>